<protein>
    <submittedName>
        <fullName evidence="7">YihY/virulence factor BrkB family protein</fullName>
    </submittedName>
</protein>
<evidence type="ECO:0000313" key="8">
    <source>
        <dbReference type="Proteomes" id="UP000253759"/>
    </source>
</evidence>
<proteinExistence type="predicted"/>
<evidence type="ECO:0000256" key="6">
    <source>
        <dbReference type="SAM" id="Phobius"/>
    </source>
</evidence>
<reference evidence="8" key="1">
    <citation type="submission" date="2018-07" db="EMBL/GenBank/DDBJ databases">
        <authorList>
            <person name="Liu B.-T."/>
            <person name="Du Z."/>
        </authorList>
    </citation>
    <scope>NUCLEOTIDE SEQUENCE [LARGE SCALE GENOMIC DNA]</scope>
    <source>
        <strain evidence="8">XYN52</strain>
    </source>
</reference>
<feature type="transmembrane region" description="Helical" evidence="6">
    <location>
        <begin position="105"/>
        <end position="131"/>
    </location>
</feature>
<sequence length="313" mass="33966">MAVPEKDQIASPRHLGAGDWKTVVLRTFKTMAQPDTSLRCAGVAFFSFVSIFPAIAIVVLLVGILGDRGFLIDQIERLSDFMPEIALTVIVDQLDSLLNQPRSGLGIGLAVSVVAALWSGSRGVDALIYAASAAYYERPQRNFFIAAALSFTVTIASAAFMIVALSLVAAIPIITSFSPIPGTAERLALLLRWPALMALAILAFALLYRFTIDRRSARIRWIWPGSVLASLLWMGVCLLFSLYVENFGEFEASFGSLAAAVVLLFWLYISALIFVLGAAFNAEIELQTTRDTTIGPDRPMGQRGAYVADHVVD</sequence>
<keyword evidence="3 6" id="KW-0812">Transmembrane</keyword>
<dbReference type="Proteomes" id="UP000253759">
    <property type="component" value="Unassembled WGS sequence"/>
</dbReference>
<evidence type="ECO:0000313" key="7">
    <source>
        <dbReference type="EMBL" id="RDE09314.1"/>
    </source>
</evidence>
<feature type="transmembrane region" description="Helical" evidence="6">
    <location>
        <begin position="191"/>
        <end position="210"/>
    </location>
</feature>
<evidence type="ECO:0000256" key="2">
    <source>
        <dbReference type="ARBA" id="ARBA00022475"/>
    </source>
</evidence>
<dbReference type="InterPro" id="IPR017039">
    <property type="entry name" value="Virul_fac_BrkB"/>
</dbReference>
<feature type="transmembrane region" description="Helical" evidence="6">
    <location>
        <begin position="222"/>
        <end position="244"/>
    </location>
</feature>
<keyword evidence="5 6" id="KW-0472">Membrane</keyword>
<evidence type="ECO:0000256" key="5">
    <source>
        <dbReference type="ARBA" id="ARBA00023136"/>
    </source>
</evidence>
<dbReference type="PIRSF" id="PIRSF035875">
    <property type="entry name" value="RNase_BN"/>
    <property type="match status" value="1"/>
</dbReference>
<feature type="transmembrane region" description="Helical" evidence="6">
    <location>
        <begin position="143"/>
        <end position="171"/>
    </location>
</feature>
<dbReference type="EMBL" id="QQNH01000007">
    <property type="protein sequence ID" value="RDE09314.1"/>
    <property type="molecule type" value="Genomic_DNA"/>
</dbReference>
<evidence type="ECO:0000256" key="3">
    <source>
        <dbReference type="ARBA" id="ARBA00022692"/>
    </source>
</evidence>
<dbReference type="GO" id="GO:0005886">
    <property type="term" value="C:plasma membrane"/>
    <property type="evidence" value="ECO:0007669"/>
    <property type="project" value="UniProtKB-SubCell"/>
</dbReference>
<accession>A0A369W3Q0</accession>
<keyword evidence="8" id="KW-1185">Reference proteome</keyword>
<comment type="caution">
    <text evidence="7">The sequence shown here is derived from an EMBL/GenBank/DDBJ whole genome shotgun (WGS) entry which is preliminary data.</text>
</comment>
<name>A0A369W3Q0_9HYPH</name>
<dbReference type="Pfam" id="PF03631">
    <property type="entry name" value="Virul_fac_BrkB"/>
    <property type="match status" value="1"/>
</dbReference>
<evidence type="ECO:0000256" key="1">
    <source>
        <dbReference type="ARBA" id="ARBA00004651"/>
    </source>
</evidence>
<keyword evidence="4 6" id="KW-1133">Transmembrane helix</keyword>
<dbReference type="PANTHER" id="PTHR30213:SF0">
    <property type="entry name" value="UPF0761 MEMBRANE PROTEIN YIHY"/>
    <property type="match status" value="1"/>
</dbReference>
<evidence type="ECO:0000256" key="4">
    <source>
        <dbReference type="ARBA" id="ARBA00022989"/>
    </source>
</evidence>
<dbReference type="NCBIfam" id="TIGR00765">
    <property type="entry name" value="yihY_not_rbn"/>
    <property type="match status" value="1"/>
</dbReference>
<keyword evidence="2" id="KW-1003">Cell membrane</keyword>
<feature type="transmembrane region" description="Helical" evidence="6">
    <location>
        <begin position="256"/>
        <end position="280"/>
    </location>
</feature>
<feature type="transmembrane region" description="Helical" evidence="6">
    <location>
        <begin position="41"/>
        <end position="65"/>
    </location>
</feature>
<comment type="subcellular location">
    <subcellularLocation>
        <location evidence="1">Cell membrane</location>
        <topology evidence="1">Multi-pass membrane protein</topology>
    </subcellularLocation>
</comment>
<organism evidence="7 8">
    <name type="scientific">Pelagibacterium lacus</name>
    <dbReference type="NCBI Taxonomy" id="2282655"/>
    <lineage>
        <taxon>Bacteria</taxon>
        <taxon>Pseudomonadati</taxon>
        <taxon>Pseudomonadota</taxon>
        <taxon>Alphaproteobacteria</taxon>
        <taxon>Hyphomicrobiales</taxon>
        <taxon>Devosiaceae</taxon>
        <taxon>Pelagibacterium</taxon>
    </lineage>
</organism>
<dbReference type="AlphaFoldDB" id="A0A369W3Q0"/>
<gene>
    <name evidence="7" type="ORF">DVH29_07615</name>
</gene>
<dbReference type="PANTHER" id="PTHR30213">
    <property type="entry name" value="INNER MEMBRANE PROTEIN YHJD"/>
    <property type="match status" value="1"/>
</dbReference>